<dbReference type="Pfam" id="PF02629">
    <property type="entry name" value="CoA_binding"/>
    <property type="match status" value="1"/>
</dbReference>
<protein>
    <recommendedName>
        <fullName evidence="6">CoA-binding domain-containing protein</fullName>
    </recommendedName>
</protein>
<dbReference type="Gene3D" id="3.40.50.720">
    <property type="entry name" value="NAD(P)-binding Rossmann-like Domain"/>
    <property type="match status" value="1"/>
</dbReference>
<dbReference type="InterPro" id="IPR036291">
    <property type="entry name" value="NAD(P)-bd_dom_sf"/>
</dbReference>
<organism evidence="7">
    <name type="scientific">marine metagenome</name>
    <dbReference type="NCBI Taxonomy" id="408172"/>
    <lineage>
        <taxon>unclassified sequences</taxon>
        <taxon>metagenomes</taxon>
        <taxon>ecological metagenomes</taxon>
    </lineage>
</organism>
<dbReference type="EMBL" id="UINC01130040">
    <property type="protein sequence ID" value="SVD10848.1"/>
    <property type="molecule type" value="Genomic_DNA"/>
</dbReference>
<gene>
    <name evidence="7" type="ORF">METZ01_LOCUS363702</name>
</gene>
<sequence>ISLPSRIDNKDIVIKTISDMKKTIKKLNIKIAIVTVPAPDAQGVIDRLIESGIKAILNYTPTKPILPKNIVCRNIDPVLSLQSMSYYLDK</sequence>
<dbReference type="GO" id="GO:0003677">
    <property type="term" value="F:DNA binding"/>
    <property type="evidence" value="ECO:0007669"/>
    <property type="project" value="UniProtKB-KW"/>
</dbReference>
<accession>A0A382SNV2</accession>
<evidence type="ECO:0000256" key="4">
    <source>
        <dbReference type="ARBA" id="ARBA00023125"/>
    </source>
</evidence>
<feature type="non-terminal residue" evidence="7">
    <location>
        <position position="1"/>
    </location>
</feature>
<evidence type="ECO:0000256" key="2">
    <source>
        <dbReference type="ARBA" id="ARBA00022491"/>
    </source>
</evidence>
<keyword evidence="4" id="KW-0238">DNA-binding</keyword>
<keyword evidence="3" id="KW-0805">Transcription regulation</keyword>
<evidence type="ECO:0000256" key="1">
    <source>
        <dbReference type="ARBA" id="ARBA00022490"/>
    </source>
</evidence>
<evidence type="ECO:0000256" key="5">
    <source>
        <dbReference type="ARBA" id="ARBA00023163"/>
    </source>
</evidence>
<dbReference type="PANTHER" id="PTHR35786:SF1">
    <property type="entry name" value="REDOX-SENSING TRANSCRIPTIONAL REPRESSOR REX 1"/>
    <property type="match status" value="1"/>
</dbReference>
<proteinExistence type="predicted"/>
<name>A0A382SNV2_9ZZZZ</name>
<evidence type="ECO:0000259" key="6">
    <source>
        <dbReference type="Pfam" id="PF02629"/>
    </source>
</evidence>
<dbReference type="GO" id="GO:0051775">
    <property type="term" value="P:response to redox state"/>
    <property type="evidence" value="ECO:0007669"/>
    <property type="project" value="InterPro"/>
</dbReference>
<dbReference type="GO" id="GO:0045892">
    <property type="term" value="P:negative regulation of DNA-templated transcription"/>
    <property type="evidence" value="ECO:0007669"/>
    <property type="project" value="InterPro"/>
</dbReference>
<dbReference type="InterPro" id="IPR003781">
    <property type="entry name" value="CoA-bd"/>
</dbReference>
<reference evidence="7" key="1">
    <citation type="submission" date="2018-05" db="EMBL/GenBank/DDBJ databases">
        <authorList>
            <person name="Lanie J.A."/>
            <person name="Ng W.-L."/>
            <person name="Kazmierczak K.M."/>
            <person name="Andrzejewski T.M."/>
            <person name="Davidsen T.M."/>
            <person name="Wayne K.J."/>
            <person name="Tettelin H."/>
            <person name="Glass J.I."/>
            <person name="Rusch D."/>
            <person name="Podicherti R."/>
            <person name="Tsui H.-C.T."/>
            <person name="Winkler M.E."/>
        </authorList>
    </citation>
    <scope>NUCLEOTIDE SEQUENCE</scope>
</reference>
<dbReference type="InterPro" id="IPR022876">
    <property type="entry name" value="Tscrpt_rep_Rex"/>
</dbReference>
<keyword evidence="5" id="KW-0804">Transcription</keyword>
<dbReference type="SUPFAM" id="SSF51735">
    <property type="entry name" value="NAD(P)-binding Rossmann-fold domains"/>
    <property type="match status" value="1"/>
</dbReference>
<evidence type="ECO:0000256" key="3">
    <source>
        <dbReference type="ARBA" id="ARBA00023015"/>
    </source>
</evidence>
<evidence type="ECO:0000313" key="7">
    <source>
        <dbReference type="EMBL" id="SVD10848.1"/>
    </source>
</evidence>
<dbReference type="PANTHER" id="PTHR35786">
    <property type="entry name" value="REDOX-SENSING TRANSCRIPTIONAL REPRESSOR REX"/>
    <property type="match status" value="1"/>
</dbReference>
<keyword evidence="1" id="KW-0963">Cytoplasm</keyword>
<dbReference type="AlphaFoldDB" id="A0A382SNV2"/>
<feature type="domain" description="CoA-binding" evidence="6">
    <location>
        <begin position="11"/>
        <end position="61"/>
    </location>
</feature>
<keyword evidence="2" id="KW-0678">Repressor</keyword>